<accession>A0A2K1IW30</accession>
<dbReference type="EMBL" id="ABEU02000020">
    <property type="protein sequence ID" value="PNR33468.1"/>
    <property type="molecule type" value="Genomic_DNA"/>
</dbReference>
<evidence type="ECO:0000313" key="2">
    <source>
        <dbReference type="EnsemblPlants" id="Pp3c20_21540V3.1"/>
    </source>
</evidence>
<dbReference type="AlphaFoldDB" id="A0A2K1IW30"/>
<reference evidence="1 3" key="2">
    <citation type="journal article" date="2018" name="Plant J.">
        <title>The Physcomitrella patens chromosome-scale assembly reveals moss genome structure and evolution.</title>
        <authorList>
            <person name="Lang D."/>
            <person name="Ullrich K.K."/>
            <person name="Murat F."/>
            <person name="Fuchs J."/>
            <person name="Jenkins J."/>
            <person name="Haas F.B."/>
            <person name="Piednoel M."/>
            <person name="Gundlach H."/>
            <person name="Van Bel M."/>
            <person name="Meyberg R."/>
            <person name="Vives C."/>
            <person name="Morata J."/>
            <person name="Symeonidi A."/>
            <person name="Hiss M."/>
            <person name="Muchero W."/>
            <person name="Kamisugi Y."/>
            <person name="Saleh O."/>
            <person name="Blanc G."/>
            <person name="Decker E.L."/>
            <person name="van Gessel N."/>
            <person name="Grimwood J."/>
            <person name="Hayes R.D."/>
            <person name="Graham S.W."/>
            <person name="Gunter L.E."/>
            <person name="McDaniel S.F."/>
            <person name="Hoernstein S.N.W."/>
            <person name="Larsson A."/>
            <person name="Li F.W."/>
            <person name="Perroud P.F."/>
            <person name="Phillips J."/>
            <person name="Ranjan P."/>
            <person name="Rokshar D.S."/>
            <person name="Rothfels C.J."/>
            <person name="Schneider L."/>
            <person name="Shu S."/>
            <person name="Stevenson D.W."/>
            <person name="Thummler F."/>
            <person name="Tillich M."/>
            <person name="Villarreal Aguilar J.C."/>
            <person name="Widiez T."/>
            <person name="Wong G.K."/>
            <person name="Wymore A."/>
            <person name="Zhang Y."/>
            <person name="Zimmer A.D."/>
            <person name="Quatrano R.S."/>
            <person name="Mayer K.F.X."/>
            <person name="Goodstein D."/>
            <person name="Casacuberta J.M."/>
            <person name="Vandepoele K."/>
            <person name="Reski R."/>
            <person name="Cuming A.C."/>
            <person name="Tuskan G.A."/>
            <person name="Maumus F."/>
            <person name="Salse J."/>
            <person name="Schmutz J."/>
            <person name="Rensing S.A."/>
        </authorList>
    </citation>
    <scope>NUCLEOTIDE SEQUENCE [LARGE SCALE GENOMIC DNA]</scope>
    <source>
        <strain evidence="2 3">cv. Gransden 2004</strain>
    </source>
</reference>
<dbReference type="InParanoid" id="A0A2K1IW30"/>
<protein>
    <submittedName>
        <fullName evidence="1 2">Uncharacterized protein</fullName>
    </submittedName>
</protein>
<sequence length="168" mass="18236">MGVCYGAYQAYAFGSGACGFKPVVEDSGCPPGGQVGTLILIFASVEHMQQKTYPDQLADTVGARVKNVQHLRKFVSGFGTASVTRAKLVRGSEARLAPEPSSQTCAVRYGSWDRCGCGCQCGTHSLLSLVDWVSQPLLKGCDWERPLITAFLIVEPFWHPFELGYLLN</sequence>
<dbReference type="PaxDb" id="3218-PP1S40_89V6.1"/>
<dbReference type="Gramene" id="Pp3c20_21550V3.1">
    <property type="protein sequence ID" value="Pp3c20_21550V3.1"/>
    <property type="gene ID" value="Pp3c20_21550"/>
</dbReference>
<dbReference type="EnsemblPlants" id="Pp3c20_21550V3.1">
    <property type="protein sequence ID" value="Pp3c20_21550V3.1"/>
    <property type="gene ID" value="Pp3c20_21550"/>
</dbReference>
<dbReference type="Proteomes" id="UP000006727">
    <property type="component" value="Chromosome 20"/>
</dbReference>
<dbReference type="Gramene" id="Pp3c20_21540V3.1">
    <property type="protein sequence ID" value="Pp3c20_21540V3.1"/>
    <property type="gene ID" value="Pp3c20_21540"/>
</dbReference>
<evidence type="ECO:0000313" key="3">
    <source>
        <dbReference type="Proteomes" id="UP000006727"/>
    </source>
</evidence>
<reference evidence="2" key="3">
    <citation type="submission" date="2020-12" db="UniProtKB">
        <authorList>
            <consortium name="EnsemblPlants"/>
        </authorList>
    </citation>
    <scope>IDENTIFICATION</scope>
</reference>
<name>A0A2K1IW30_PHYPA</name>
<proteinExistence type="predicted"/>
<organism evidence="1">
    <name type="scientific">Physcomitrium patens</name>
    <name type="common">Spreading-leaved earth moss</name>
    <name type="synonym">Physcomitrella patens</name>
    <dbReference type="NCBI Taxonomy" id="3218"/>
    <lineage>
        <taxon>Eukaryota</taxon>
        <taxon>Viridiplantae</taxon>
        <taxon>Streptophyta</taxon>
        <taxon>Embryophyta</taxon>
        <taxon>Bryophyta</taxon>
        <taxon>Bryophytina</taxon>
        <taxon>Bryopsida</taxon>
        <taxon>Funariidae</taxon>
        <taxon>Funariales</taxon>
        <taxon>Funariaceae</taxon>
        <taxon>Physcomitrium</taxon>
    </lineage>
</organism>
<reference evidence="1 3" key="1">
    <citation type="journal article" date="2008" name="Science">
        <title>The Physcomitrella genome reveals evolutionary insights into the conquest of land by plants.</title>
        <authorList>
            <person name="Rensing S."/>
            <person name="Lang D."/>
            <person name="Zimmer A."/>
            <person name="Terry A."/>
            <person name="Salamov A."/>
            <person name="Shapiro H."/>
            <person name="Nishiyama T."/>
            <person name="Perroud P.-F."/>
            <person name="Lindquist E."/>
            <person name="Kamisugi Y."/>
            <person name="Tanahashi T."/>
            <person name="Sakakibara K."/>
            <person name="Fujita T."/>
            <person name="Oishi K."/>
            <person name="Shin-I T."/>
            <person name="Kuroki Y."/>
            <person name="Toyoda A."/>
            <person name="Suzuki Y."/>
            <person name="Hashimoto A."/>
            <person name="Yamaguchi K."/>
            <person name="Sugano A."/>
            <person name="Kohara Y."/>
            <person name="Fujiyama A."/>
            <person name="Anterola A."/>
            <person name="Aoki S."/>
            <person name="Ashton N."/>
            <person name="Barbazuk W.B."/>
            <person name="Barker E."/>
            <person name="Bennetzen J."/>
            <person name="Bezanilla M."/>
            <person name="Blankenship R."/>
            <person name="Cho S.H."/>
            <person name="Dutcher S."/>
            <person name="Estelle M."/>
            <person name="Fawcett J.A."/>
            <person name="Gundlach H."/>
            <person name="Hanada K."/>
            <person name="Heyl A."/>
            <person name="Hicks K.A."/>
            <person name="Hugh J."/>
            <person name="Lohr M."/>
            <person name="Mayer K."/>
            <person name="Melkozernov A."/>
            <person name="Murata T."/>
            <person name="Nelson D."/>
            <person name="Pils B."/>
            <person name="Prigge M."/>
            <person name="Reiss B."/>
            <person name="Renner T."/>
            <person name="Rombauts S."/>
            <person name="Rushton P."/>
            <person name="Sanderfoot A."/>
            <person name="Schween G."/>
            <person name="Shiu S.-H."/>
            <person name="Stueber K."/>
            <person name="Theodoulou F.L."/>
            <person name="Tu H."/>
            <person name="Van de Peer Y."/>
            <person name="Verrier P.J."/>
            <person name="Waters E."/>
            <person name="Wood A."/>
            <person name="Yang L."/>
            <person name="Cove D."/>
            <person name="Cuming A."/>
            <person name="Hasebe M."/>
            <person name="Lucas S."/>
            <person name="Mishler D.B."/>
            <person name="Reski R."/>
            <person name="Grigoriev I."/>
            <person name="Quatrano R.S."/>
            <person name="Boore J.L."/>
        </authorList>
    </citation>
    <scope>NUCLEOTIDE SEQUENCE [LARGE SCALE GENOMIC DNA]</scope>
    <source>
        <strain evidence="2 3">cv. Gransden 2004</strain>
    </source>
</reference>
<evidence type="ECO:0000313" key="1">
    <source>
        <dbReference type="EMBL" id="PNR33468.1"/>
    </source>
</evidence>
<keyword evidence="3" id="KW-1185">Reference proteome</keyword>
<gene>
    <name evidence="1" type="ORF">PHYPA_025412</name>
</gene>
<dbReference type="EnsemblPlants" id="Pp3c20_21540V3.1">
    <property type="protein sequence ID" value="Pp3c20_21540V3.1"/>
    <property type="gene ID" value="Pp3c20_21540"/>
</dbReference>